<dbReference type="Gene3D" id="1.20.120.580">
    <property type="entry name" value="bsu32300-like"/>
    <property type="match status" value="1"/>
</dbReference>
<dbReference type="InterPro" id="IPR051813">
    <property type="entry name" value="HepT_RNase_toxin"/>
</dbReference>
<evidence type="ECO:0000256" key="4">
    <source>
        <dbReference type="ARBA" id="ARBA00022741"/>
    </source>
</evidence>
<organism evidence="7 8">
    <name type="scientific">Niabella ginsengisoli</name>
    <dbReference type="NCBI Taxonomy" id="522298"/>
    <lineage>
        <taxon>Bacteria</taxon>
        <taxon>Pseudomonadati</taxon>
        <taxon>Bacteroidota</taxon>
        <taxon>Chitinophagia</taxon>
        <taxon>Chitinophagales</taxon>
        <taxon>Chitinophagaceae</taxon>
        <taxon>Niabella</taxon>
    </lineage>
</organism>
<dbReference type="RefSeq" id="WP_240833008.1">
    <property type="nucleotide sequence ID" value="NZ_JAKWBL010000004.1"/>
</dbReference>
<evidence type="ECO:0000256" key="2">
    <source>
        <dbReference type="ARBA" id="ARBA00022649"/>
    </source>
</evidence>
<comment type="caution">
    <text evidence="7">The sequence shown here is derived from an EMBL/GenBank/DDBJ whole genome shotgun (WGS) entry which is preliminary data.</text>
</comment>
<evidence type="ECO:0000313" key="7">
    <source>
        <dbReference type="EMBL" id="MCH5600667.1"/>
    </source>
</evidence>
<proteinExistence type="inferred from homology"/>
<keyword evidence="5" id="KW-0378">Hydrolase</keyword>
<evidence type="ECO:0000256" key="6">
    <source>
        <dbReference type="ARBA" id="ARBA00024207"/>
    </source>
</evidence>
<keyword evidence="2" id="KW-1277">Toxin-antitoxin system</keyword>
<dbReference type="Pfam" id="PF01934">
    <property type="entry name" value="HepT-like"/>
    <property type="match status" value="1"/>
</dbReference>
<dbReference type="PANTHER" id="PTHR34139">
    <property type="entry name" value="UPF0331 PROTEIN MJ0127"/>
    <property type="match status" value="1"/>
</dbReference>
<evidence type="ECO:0000256" key="3">
    <source>
        <dbReference type="ARBA" id="ARBA00022722"/>
    </source>
</evidence>
<evidence type="ECO:0000313" key="8">
    <source>
        <dbReference type="Proteomes" id="UP001202248"/>
    </source>
</evidence>
<keyword evidence="4" id="KW-0547">Nucleotide-binding</keyword>
<reference evidence="7 8" key="1">
    <citation type="submission" date="2022-02" db="EMBL/GenBank/DDBJ databases">
        <authorList>
            <person name="Min J."/>
        </authorList>
    </citation>
    <scope>NUCLEOTIDE SEQUENCE [LARGE SCALE GENOMIC DNA]</scope>
    <source>
        <strain evidence="7 8">GR10-1</strain>
    </source>
</reference>
<dbReference type="InterPro" id="IPR008201">
    <property type="entry name" value="HepT-like"/>
</dbReference>
<gene>
    <name evidence="7" type="ORF">MKP09_23505</name>
</gene>
<protein>
    <submittedName>
        <fullName evidence="7">DUF86 domain-containing protein</fullName>
    </submittedName>
</protein>
<dbReference type="EMBL" id="JAKWBL010000004">
    <property type="protein sequence ID" value="MCH5600667.1"/>
    <property type="molecule type" value="Genomic_DNA"/>
</dbReference>
<keyword evidence="8" id="KW-1185">Reference proteome</keyword>
<keyword evidence="1" id="KW-0597">Phosphoprotein</keyword>
<keyword evidence="3" id="KW-0540">Nuclease</keyword>
<comment type="similarity">
    <text evidence="6">Belongs to the HepT RNase toxin family.</text>
</comment>
<dbReference type="PANTHER" id="PTHR34139:SF1">
    <property type="entry name" value="RNASE MJ1380-RELATED"/>
    <property type="match status" value="1"/>
</dbReference>
<evidence type="ECO:0000256" key="1">
    <source>
        <dbReference type="ARBA" id="ARBA00022553"/>
    </source>
</evidence>
<evidence type="ECO:0000256" key="5">
    <source>
        <dbReference type="ARBA" id="ARBA00022801"/>
    </source>
</evidence>
<sequence length="105" mass="12360">MPKRSDFILLADIIQNIQLAIHFSEGLKLEMFKNDLKTQLATDRCFEIVGEAARNLSTDFINNHTNIEWHKLIAFRNVLIHEYFRVDRNIQWNILKTALPPLLKN</sequence>
<name>A0ABS9SQN1_9BACT</name>
<dbReference type="InterPro" id="IPR037038">
    <property type="entry name" value="HepT-like_sf"/>
</dbReference>
<accession>A0ABS9SQN1</accession>
<dbReference type="Proteomes" id="UP001202248">
    <property type="component" value="Unassembled WGS sequence"/>
</dbReference>